<reference evidence="2 3" key="1">
    <citation type="submission" date="2015-11" db="EMBL/GenBank/DDBJ databases">
        <title>Genomic analysis of 38 Legionella species identifies large and diverse effector repertoires.</title>
        <authorList>
            <person name="Burstein D."/>
            <person name="Amaro F."/>
            <person name="Zusman T."/>
            <person name="Lifshitz Z."/>
            <person name="Cohen O."/>
            <person name="Gilbert J.A."/>
            <person name="Pupko T."/>
            <person name="Shuman H.A."/>
            <person name="Segal G."/>
        </authorList>
    </citation>
    <scope>NUCLEOTIDE SEQUENCE [LARGE SCALE GENOMIC DNA]</scope>
    <source>
        <strain evidence="2 3">ATCC 51914</strain>
    </source>
</reference>
<evidence type="ECO:0000313" key="3">
    <source>
        <dbReference type="Proteomes" id="UP000054729"/>
    </source>
</evidence>
<organism evidence="2 3">
    <name type="scientific">Legionella waltersii</name>
    <dbReference type="NCBI Taxonomy" id="66969"/>
    <lineage>
        <taxon>Bacteria</taxon>
        <taxon>Pseudomonadati</taxon>
        <taxon>Pseudomonadota</taxon>
        <taxon>Gammaproteobacteria</taxon>
        <taxon>Legionellales</taxon>
        <taxon>Legionellaceae</taxon>
        <taxon>Legionella</taxon>
    </lineage>
</organism>
<protein>
    <submittedName>
        <fullName evidence="2">Uncharacterized protein</fullName>
    </submittedName>
</protein>
<keyword evidence="3" id="KW-1185">Reference proteome</keyword>
<evidence type="ECO:0000256" key="1">
    <source>
        <dbReference type="SAM" id="SignalP"/>
    </source>
</evidence>
<dbReference type="EMBL" id="LNZB01000060">
    <property type="protein sequence ID" value="KTD74918.1"/>
    <property type="molecule type" value="Genomic_DNA"/>
</dbReference>
<proteinExistence type="predicted"/>
<evidence type="ECO:0000313" key="2">
    <source>
        <dbReference type="EMBL" id="KTD74918.1"/>
    </source>
</evidence>
<dbReference type="PATRIC" id="fig|66969.6.peg.3214"/>
<keyword evidence="1" id="KW-0732">Signal</keyword>
<feature type="signal peptide" evidence="1">
    <location>
        <begin position="1"/>
        <end position="23"/>
    </location>
</feature>
<dbReference type="RefSeq" id="WP_095197603.1">
    <property type="nucleotide sequence ID" value="NZ_CAAAIQ010000010.1"/>
</dbReference>
<name>A0A0W1A0V8_9GAMM</name>
<sequence length="300" mass="33625">MRCNWKLIFGSLLCFSIQSTSLAQLPVDYQELTAVEKQDLLWSEITKSNAENPLPDITANSFQSVYEKLKGLFNLSPTFDHASDEVPEGRTKILHANGSVGKVAFIPTSEHPFTGIYKTGGIGLARLSLAMPASENSYIPGMAVKFLINNHPSLNLHVMNALEGQEWNWNYFAKDFSNQVAHPNGWVLSAIEKIFEWTHDPANRLPLVHLAAWNTDGKPAGIPVYPERIYFKPAAAVKDIISESSRDDFRVSFAKVPFGPLYEVYGLYLGNEYHIGTLMLESQILASEYGDKVLFFQHQK</sequence>
<dbReference type="AlphaFoldDB" id="A0A0W1A0V8"/>
<gene>
    <name evidence="2" type="ORF">Lwal_2959</name>
</gene>
<accession>A0A0W1A0V8</accession>
<dbReference type="Proteomes" id="UP000054729">
    <property type="component" value="Unassembled WGS sequence"/>
</dbReference>
<comment type="caution">
    <text evidence="2">The sequence shown here is derived from an EMBL/GenBank/DDBJ whole genome shotgun (WGS) entry which is preliminary data.</text>
</comment>
<dbReference type="OrthoDB" id="479050at2"/>
<dbReference type="STRING" id="66969.Lwal_2959"/>
<feature type="chain" id="PRO_5006919273" evidence="1">
    <location>
        <begin position="24"/>
        <end position="300"/>
    </location>
</feature>